<reference evidence="8 9" key="1">
    <citation type="submission" date="2023-07" db="EMBL/GenBank/DDBJ databases">
        <title>Genomic Encyclopedia of Type Strains, Phase IV (KMG-IV): sequencing the most valuable type-strain genomes for metagenomic binning, comparative biology and taxonomic classification.</title>
        <authorList>
            <person name="Goeker M."/>
        </authorList>
    </citation>
    <scope>NUCLEOTIDE SEQUENCE [LARGE SCALE GENOMIC DNA]</scope>
    <source>
        <strain evidence="8 9">B6-8</strain>
    </source>
</reference>
<comment type="similarity">
    <text evidence="5">Belongs to the Omp25/RopB family.</text>
</comment>
<organism evidence="8 9">
    <name type="scientific">Kaistia dalseonensis</name>
    <dbReference type="NCBI Taxonomy" id="410840"/>
    <lineage>
        <taxon>Bacteria</taxon>
        <taxon>Pseudomonadati</taxon>
        <taxon>Pseudomonadota</taxon>
        <taxon>Alphaproteobacteria</taxon>
        <taxon>Hyphomicrobiales</taxon>
        <taxon>Kaistiaceae</taxon>
        <taxon>Kaistia</taxon>
    </lineage>
</organism>
<protein>
    <submittedName>
        <fullName evidence="8">Outer membrane immunogenic protein</fullName>
    </submittedName>
</protein>
<evidence type="ECO:0000313" key="8">
    <source>
        <dbReference type="EMBL" id="MDQ0436068.1"/>
    </source>
</evidence>
<feature type="domain" description="Outer membrane protein beta-barrel" evidence="7">
    <location>
        <begin position="14"/>
        <end position="217"/>
    </location>
</feature>
<keyword evidence="2 6" id="KW-0732">Signal</keyword>
<dbReference type="EMBL" id="JAUSVO010000001">
    <property type="protein sequence ID" value="MDQ0436068.1"/>
    <property type="molecule type" value="Genomic_DNA"/>
</dbReference>
<comment type="subcellular location">
    <subcellularLocation>
        <location evidence="1">Cell outer membrane</location>
    </subcellularLocation>
</comment>
<keyword evidence="3" id="KW-0472">Membrane</keyword>
<evidence type="ECO:0000256" key="1">
    <source>
        <dbReference type="ARBA" id="ARBA00004442"/>
    </source>
</evidence>
<name>A0ABU0H180_9HYPH</name>
<sequence>MKNFLLAGAAVLAMTGAASAADLTVEPAPVAPIVSPVFDWSGFYVGVHGGGGWGSFGTSLANSFFDDASGAFGGAQIGYNYQTGPLVLGVQTDMAFANINSTGSLFLPNDTEAKLKWLGMTTLRAGYAADTWLFYGKGGVAYGELEAGISWLNASASSWQVGWTLGAGVEKAFTKNITGFLEYDYVDLGSNSINTSLGNSDVDFTTSLVKVGLNYKF</sequence>
<dbReference type="Pfam" id="PF13505">
    <property type="entry name" value="OMP_b-brl"/>
    <property type="match status" value="1"/>
</dbReference>
<dbReference type="PANTHER" id="PTHR34001:SF3">
    <property type="entry name" value="BLL7405 PROTEIN"/>
    <property type="match status" value="1"/>
</dbReference>
<evidence type="ECO:0000256" key="5">
    <source>
        <dbReference type="ARBA" id="ARBA00038306"/>
    </source>
</evidence>
<proteinExistence type="inferred from homology"/>
<dbReference type="InterPro" id="IPR011250">
    <property type="entry name" value="OMP/PagP_B-barrel"/>
</dbReference>
<evidence type="ECO:0000256" key="6">
    <source>
        <dbReference type="SAM" id="SignalP"/>
    </source>
</evidence>
<comment type="caution">
    <text evidence="8">The sequence shown here is derived from an EMBL/GenBank/DDBJ whole genome shotgun (WGS) entry which is preliminary data.</text>
</comment>
<feature type="signal peptide" evidence="6">
    <location>
        <begin position="1"/>
        <end position="20"/>
    </location>
</feature>
<evidence type="ECO:0000256" key="4">
    <source>
        <dbReference type="ARBA" id="ARBA00023237"/>
    </source>
</evidence>
<dbReference type="Gene3D" id="2.40.160.20">
    <property type="match status" value="1"/>
</dbReference>
<keyword evidence="9" id="KW-1185">Reference proteome</keyword>
<evidence type="ECO:0000256" key="3">
    <source>
        <dbReference type="ARBA" id="ARBA00023136"/>
    </source>
</evidence>
<dbReference type="InterPro" id="IPR027385">
    <property type="entry name" value="Beta-barrel_OMP"/>
</dbReference>
<evidence type="ECO:0000256" key="2">
    <source>
        <dbReference type="ARBA" id="ARBA00022729"/>
    </source>
</evidence>
<accession>A0ABU0H180</accession>
<keyword evidence="4" id="KW-0998">Cell outer membrane</keyword>
<feature type="chain" id="PRO_5046628116" evidence="6">
    <location>
        <begin position="21"/>
        <end position="217"/>
    </location>
</feature>
<gene>
    <name evidence="8" type="ORF">QO014_000438</name>
</gene>
<evidence type="ECO:0000259" key="7">
    <source>
        <dbReference type="Pfam" id="PF13505"/>
    </source>
</evidence>
<dbReference type="RefSeq" id="WP_266347009.1">
    <property type="nucleotide sequence ID" value="NZ_JAPKNG010000001.1"/>
</dbReference>
<dbReference type="SUPFAM" id="SSF56925">
    <property type="entry name" value="OMPA-like"/>
    <property type="match status" value="1"/>
</dbReference>
<evidence type="ECO:0000313" key="9">
    <source>
        <dbReference type="Proteomes" id="UP001241603"/>
    </source>
</evidence>
<dbReference type="PANTHER" id="PTHR34001">
    <property type="entry name" value="BLL7405 PROTEIN"/>
    <property type="match status" value="1"/>
</dbReference>
<dbReference type="Proteomes" id="UP001241603">
    <property type="component" value="Unassembled WGS sequence"/>
</dbReference>
<dbReference type="InterPro" id="IPR051692">
    <property type="entry name" value="OMP-like"/>
</dbReference>